<gene>
    <name evidence="1" type="ORF">TcWFU_008017</name>
</gene>
<name>A0ABR4Q330_9CEST</name>
<keyword evidence="2" id="KW-1185">Reference proteome</keyword>
<sequence length="70" mass="7501">MAQVVKALKEGRAVRTLEGTATGRQLGIVVLEPCRWPPSPPLRPGHVGISTSYSSIDARDCAWAQSVTAR</sequence>
<accession>A0ABR4Q330</accession>
<dbReference type="EMBL" id="JAKROA010000015">
    <property type="protein sequence ID" value="KAL5103976.1"/>
    <property type="molecule type" value="Genomic_DNA"/>
</dbReference>
<proteinExistence type="predicted"/>
<dbReference type="Proteomes" id="UP001651158">
    <property type="component" value="Unassembled WGS sequence"/>
</dbReference>
<evidence type="ECO:0000313" key="2">
    <source>
        <dbReference type="Proteomes" id="UP001651158"/>
    </source>
</evidence>
<evidence type="ECO:0000313" key="1">
    <source>
        <dbReference type="EMBL" id="KAL5103976.1"/>
    </source>
</evidence>
<organism evidence="1 2">
    <name type="scientific">Taenia crassiceps</name>
    <dbReference type="NCBI Taxonomy" id="6207"/>
    <lineage>
        <taxon>Eukaryota</taxon>
        <taxon>Metazoa</taxon>
        <taxon>Spiralia</taxon>
        <taxon>Lophotrochozoa</taxon>
        <taxon>Platyhelminthes</taxon>
        <taxon>Cestoda</taxon>
        <taxon>Eucestoda</taxon>
        <taxon>Cyclophyllidea</taxon>
        <taxon>Taeniidae</taxon>
        <taxon>Taenia</taxon>
    </lineage>
</organism>
<reference evidence="1 2" key="1">
    <citation type="journal article" date="2022" name="Front. Cell. Infect. Microbiol.">
        <title>The Genomes of Two Strains of Taenia crassiceps the Animal Model for the Study of Human Cysticercosis.</title>
        <authorList>
            <person name="Bobes R.J."/>
            <person name="Estrada K."/>
            <person name="Rios-Valencia D.G."/>
            <person name="Calderon-Gallegos A."/>
            <person name="de la Torre P."/>
            <person name="Carrero J.C."/>
            <person name="Sanchez-Flores A."/>
            <person name="Laclette J.P."/>
        </authorList>
    </citation>
    <scope>NUCLEOTIDE SEQUENCE [LARGE SCALE GENOMIC DNA]</scope>
    <source>
        <strain evidence="1">WFUcys</strain>
    </source>
</reference>
<protein>
    <submittedName>
        <fullName evidence="1">Uncharacterized protein</fullName>
    </submittedName>
</protein>
<comment type="caution">
    <text evidence="1">The sequence shown here is derived from an EMBL/GenBank/DDBJ whole genome shotgun (WGS) entry which is preliminary data.</text>
</comment>